<dbReference type="EMBL" id="JAMKPW020000042">
    <property type="protein sequence ID" value="KAK8195981.1"/>
    <property type="molecule type" value="Genomic_DNA"/>
</dbReference>
<dbReference type="Proteomes" id="UP001320706">
    <property type="component" value="Unassembled WGS sequence"/>
</dbReference>
<proteinExistence type="predicted"/>
<evidence type="ECO:0000313" key="1">
    <source>
        <dbReference type="EMBL" id="KAK8195981.1"/>
    </source>
</evidence>
<accession>A0ACC3S4V5</accession>
<keyword evidence="2" id="KW-1185">Reference proteome</keyword>
<protein>
    <submittedName>
        <fullName evidence="1">Uncharacterized protein</fullName>
    </submittedName>
</protein>
<name>A0ACC3S4V5_9PEZI</name>
<gene>
    <name evidence="1" type="ORF">M8818_007132</name>
</gene>
<sequence length="1285" mass="141063">MADINDKENVSPMRFDLTAPIKPSVMSPQKPAKKARSKSIGPGGLDEIADSKHASPNRNRRKSSFTIVKSILPSKEDEAKRREARRKSLANRRVSFAPEATLHTWDVIEYMRDATTSSSASENSRRASSATQSSGGSPYKHDMSSDPAEPPSTPPEQADEPALLPQSPAHQRDLHQKKRRRSSGIPPMNFNNPEDDYSSSPVSGSSPMSGSDGVEEDEEDESEDGESTAMSLDAGDQTLQSEPDSTDSSAALNAALRQAAQQAGTRGIEYDEYGEKSMEIATEEVTNAFKPWVQQGSNGLPKNLNLLAVQDQENVNPFSPAFKAHANGLPTMQEEDEDDMSMDMTRAVGGILQSNQMEDASSEAEMEEQTMEFTQALGKIHQNAPNQSAPLKSALKRRRSTTDEGSPFASGKPGQQGQADSKRKRSSGVRSSLGDETMDFTMAIGGIQNAPSPAKQSRRESFRRRRSSGMSSAMDEQTMEFTMAVGGIKQAASQPAVQVAVDEDEADENEELSMELTTALGNIQGGQSPARSPAKSPAKMARFTTPTHQSSPQRLEVPTTPTDQGRFKEVSDLSARKLLTPVLEKQSMASPSVSAQGSSKRPGSVRKSARKSLAFVEPTTTPQSVVKESPQRPVQEVQYPVLPSPRAPSTPKVETPKANSSARSTKAVTPLQEHLESADTPSPSVEKQLRSTPARPSATPQKPILTEAPRLISDSIKLLSTPRKEVLTSPLKHLRNMTPAKSPMKKALTPRKIATPKARTPVAPPKAITPMESKPPAEEDLFNLPQQTAPVEKIQLNKFLDAAGIRFMDLTTTKRRHTVAPTPRKAGPEPEDSDEAPDLESAIVAGACTVPTMELYSHATRELKHYISEGKSFVKELEEEAFEETPAFVQSYVSGTPAHKAKLDGHLRDIKTHARLQAKEIWYEWRSKLLEGLENPLQATRAGLEADAKTLEERQAVLDGVLPQLLEQRVQLQMEADNLREAAAATSEEEKEELAAARERLLETNQEIEERKRMVEEFRRDLQEQERLAEAYTKSKAECTAAIKEADRVREACRGWSVDEVKALKESVAALQKKTGWAIDSASTSQLTMTYRSTLQLFFNASAFQPLVSAKATSTHANSLISLIYIDEKQPLTTHNRFFLQCLRAQLHALDQSQTSIKDLLNFVSSGWDTATQVAETVRRLRLEHPVDVHILSDERLGVNIDVLLPKVQSKVRVLFEMGASVGENGSAMELVTNVDARVVVVYGEKYKEKNMGEFVLGRVGDGLEGWEDAVRELRVRLVARGRKG</sequence>
<reference evidence="1" key="1">
    <citation type="submission" date="2024-02" db="EMBL/GenBank/DDBJ databases">
        <title>Metagenome Assembled Genome of Zalaria obscura JY119.</title>
        <authorList>
            <person name="Vighnesh L."/>
            <person name="Jagadeeshwari U."/>
            <person name="Venkata Ramana C."/>
            <person name="Sasikala C."/>
        </authorList>
    </citation>
    <scope>NUCLEOTIDE SEQUENCE</scope>
    <source>
        <strain evidence="1">JY119</strain>
    </source>
</reference>
<organism evidence="1 2">
    <name type="scientific">Zalaria obscura</name>
    <dbReference type="NCBI Taxonomy" id="2024903"/>
    <lineage>
        <taxon>Eukaryota</taxon>
        <taxon>Fungi</taxon>
        <taxon>Dikarya</taxon>
        <taxon>Ascomycota</taxon>
        <taxon>Pezizomycotina</taxon>
        <taxon>Dothideomycetes</taxon>
        <taxon>Dothideomycetidae</taxon>
        <taxon>Dothideales</taxon>
        <taxon>Zalariaceae</taxon>
        <taxon>Zalaria</taxon>
    </lineage>
</organism>
<evidence type="ECO:0000313" key="2">
    <source>
        <dbReference type="Proteomes" id="UP001320706"/>
    </source>
</evidence>
<comment type="caution">
    <text evidence="1">The sequence shown here is derived from an EMBL/GenBank/DDBJ whole genome shotgun (WGS) entry which is preliminary data.</text>
</comment>